<proteinExistence type="predicted"/>
<dbReference type="PROSITE" id="PS50104">
    <property type="entry name" value="TIR"/>
    <property type="match status" value="1"/>
</dbReference>
<protein>
    <recommendedName>
        <fullName evidence="2">TIR domain-containing protein</fullName>
    </recommendedName>
</protein>
<reference evidence="3 4" key="1">
    <citation type="journal article" date="2019" name="G3 (Bethesda)">
        <title>Sequencing of a Wild Apple (Malus baccata) Genome Unravels the Differences Between Cultivated and Wild Apple Species Regarding Disease Resistance and Cold Tolerance.</title>
        <authorList>
            <person name="Chen X."/>
        </authorList>
    </citation>
    <scope>NUCLEOTIDE SEQUENCE [LARGE SCALE GENOMIC DNA]</scope>
    <source>
        <strain evidence="4">cv. Shandingzi</strain>
        <tissue evidence="3">Leaves</tissue>
    </source>
</reference>
<evidence type="ECO:0000313" key="3">
    <source>
        <dbReference type="EMBL" id="TQD93058.1"/>
    </source>
</evidence>
<dbReference type="EMBL" id="VIEB01000378">
    <property type="protein sequence ID" value="TQD93058.1"/>
    <property type="molecule type" value="Genomic_DNA"/>
</dbReference>
<accession>A0A540M2Y3</accession>
<feature type="domain" description="TIR" evidence="2">
    <location>
        <begin position="44"/>
        <end position="203"/>
    </location>
</feature>
<dbReference type="InterPro" id="IPR035897">
    <property type="entry name" value="Toll_tir_struct_dom_sf"/>
</dbReference>
<dbReference type="Proteomes" id="UP000315295">
    <property type="component" value="Unassembled WGS sequence"/>
</dbReference>
<keyword evidence="4" id="KW-1185">Reference proteome</keyword>
<dbReference type="GO" id="GO:0007165">
    <property type="term" value="P:signal transduction"/>
    <property type="evidence" value="ECO:0007669"/>
    <property type="project" value="InterPro"/>
</dbReference>
<dbReference type="InterPro" id="IPR000157">
    <property type="entry name" value="TIR_dom"/>
</dbReference>
<keyword evidence="1" id="KW-0520">NAD</keyword>
<dbReference type="SMART" id="SM00255">
    <property type="entry name" value="TIR"/>
    <property type="match status" value="1"/>
</dbReference>
<gene>
    <name evidence="3" type="ORF">C1H46_021316</name>
</gene>
<dbReference type="Gene3D" id="3.40.50.10140">
    <property type="entry name" value="Toll/interleukin-1 receptor homology (TIR) domain"/>
    <property type="match status" value="1"/>
</dbReference>
<dbReference type="PANTHER" id="PTHR32009:SF159">
    <property type="entry name" value="TIR DOMAIN-CONTAINING PROTEIN"/>
    <property type="match status" value="1"/>
</dbReference>
<dbReference type="FunFam" id="3.40.50.10140:FF:000007">
    <property type="entry name" value="Disease resistance protein (TIR-NBS-LRR class)"/>
    <property type="match status" value="1"/>
</dbReference>
<evidence type="ECO:0000256" key="1">
    <source>
        <dbReference type="ARBA" id="ARBA00023027"/>
    </source>
</evidence>
<sequence length="219" mass="24450">MGCIMTILKMCCRSLTFSSPSSAAAAAGDDDDDGIEANIPPRREKYDVFISFRGEDTRNGITSHLHAALLQKKIETYIDNRLQKGEEIGPALQEAIEKSTQSVIIFSQNYASSTWCLDELVHIIECNERYGQKVIPVFYDINPSDVRKQHGSYAGAFAQLEKRFKDNIDKVHKWREALTSAANLSGFEYPNKGGFKESLLVAVVKRTSPRNGRSSSNTH</sequence>
<dbReference type="STRING" id="106549.A0A540M2Y3"/>
<evidence type="ECO:0000259" key="2">
    <source>
        <dbReference type="PROSITE" id="PS50104"/>
    </source>
</evidence>
<organism evidence="3 4">
    <name type="scientific">Malus baccata</name>
    <name type="common">Siberian crab apple</name>
    <name type="synonym">Pyrus baccata</name>
    <dbReference type="NCBI Taxonomy" id="106549"/>
    <lineage>
        <taxon>Eukaryota</taxon>
        <taxon>Viridiplantae</taxon>
        <taxon>Streptophyta</taxon>
        <taxon>Embryophyta</taxon>
        <taxon>Tracheophyta</taxon>
        <taxon>Spermatophyta</taxon>
        <taxon>Magnoliopsida</taxon>
        <taxon>eudicotyledons</taxon>
        <taxon>Gunneridae</taxon>
        <taxon>Pentapetalae</taxon>
        <taxon>rosids</taxon>
        <taxon>fabids</taxon>
        <taxon>Rosales</taxon>
        <taxon>Rosaceae</taxon>
        <taxon>Amygdaloideae</taxon>
        <taxon>Maleae</taxon>
        <taxon>Malus</taxon>
    </lineage>
</organism>
<evidence type="ECO:0000313" key="4">
    <source>
        <dbReference type="Proteomes" id="UP000315295"/>
    </source>
</evidence>
<dbReference type="Pfam" id="PF01582">
    <property type="entry name" value="TIR"/>
    <property type="match status" value="1"/>
</dbReference>
<comment type="caution">
    <text evidence="3">The sequence shown here is derived from an EMBL/GenBank/DDBJ whole genome shotgun (WGS) entry which is preliminary data.</text>
</comment>
<dbReference type="PANTHER" id="PTHR32009">
    <property type="entry name" value="TMV RESISTANCE PROTEIN N-LIKE"/>
    <property type="match status" value="1"/>
</dbReference>
<name>A0A540M2Y3_MALBA</name>
<dbReference type="SUPFAM" id="SSF52200">
    <property type="entry name" value="Toll/Interleukin receptor TIR domain"/>
    <property type="match status" value="1"/>
</dbReference>
<dbReference type="AlphaFoldDB" id="A0A540M2Y3"/>